<feature type="transmembrane region" description="Helical" evidence="5">
    <location>
        <begin position="165"/>
        <end position="184"/>
    </location>
</feature>
<evidence type="ECO:0000256" key="1">
    <source>
        <dbReference type="ARBA" id="ARBA00004127"/>
    </source>
</evidence>
<gene>
    <name evidence="7" type="ORF">CA85_02530</name>
</gene>
<reference evidence="7 8" key="1">
    <citation type="submission" date="2019-02" db="EMBL/GenBank/DDBJ databases">
        <title>Deep-cultivation of Planctomycetes and their phenomic and genomic characterization uncovers novel biology.</title>
        <authorList>
            <person name="Wiegand S."/>
            <person name="Jogler M."/>
            <person name="Boedeker C."/>
            <person name="Pinto D."/>
            <person name="Vollmers J."/>
            <person name="Rivas-Marin E."/>
            <person name="Kohn T."/>
            <person name="Peeters S.H."/>
            <person name="Heuer A."/>
            <person name="Rast P."/>
            <person name="Oberbeckmann S."/>
            <person name="Bunk B."/>
            <person name="Jeske O."/>
            <person name="Meyerdierks A."/>
            <person name="Storesund J.E."/>
            <person name="Kallscheuer N."/>
            <person name="Luecker S."/>
            <person name="Lage O.M."/>
            <person name="Pohl T."/>
            <person name="Merkel B.J."/>
            <person name="Hornburger P."/>
            <person name="Mueller R.-W."/>
            <person name="Bruemmer F."/>
            <person name="Labrenz M."/>
            <person name="Spormann A.M."/>
            <person name="Op Den Camp H."/>
            <person name="Overmann J."/>
            <person name="Amann R."/>
            <person name="Jetten M.S.M."/>
            <person name="Mascher T."/>
            <person name="Medema M.H."/>
            <person name="Devos D.P."/>
            <person name="Kaster A.-K."/>
            <person name="Ovreas L."/>
            <person name="Rohde M."/>
            <person name="Galperin M.Y."/>
            <person name="Jogler C."/>
        </authorList>
    </citation>
    <scope>NUCLEOTIDE SEQUENCE [LARGE SCALE GENOMIC DNA]</scope>
    <source>
        <strain evidence="7 8">CA85</strain>
    </source>
</reference>
<dbReference type="SMART" id="SM00752">
    <property type="entry name" value="HTTM"/>
    <property type="match status" value="1"/>
</dbReference>
<evidence type="ECO:0000259" key="6">
    <source>
        <dbReference type="SMART" id="SM00752"/>
    </source>
</evidence>
<comment type="subcellular location">
    <subcellularLocation>
        <location evidence="1">Endomembrane system</location>
        <topology evidence="1">Multi-pass membrane protein</topology>
    </subcellularLocation>
</comment>
<dbReference type="InterPro" id="IPR052964">
    <property type="entry name" value="Sporulation_signal_mat"/>
</dbReference>
<dbReference type="RefSeq" id="WP_146389421.1">
    <property type="nucleotide sequence ID" value="NZ_SJPK01000001.1"/>
</dbReference>
<feature type="transmembrane region" description="Helical" evidence="5">
    <location>
        <begin position="219"/>
        <end position="238"/>
    </location>
</feature>
<keyword evidence="3 5" id="KW-1133">Transmembrane helix</keyword>
<keyword evidence="2 5" id="KW-0812">Transmembrane</keyword>
<proteinExistence type="predicted"/>
<dbReference type="InterPro" id="IPR053934">
    <property type="entry name" value="HTTM_dom"/>
</dbReference>
<dbReference type="OrthoDB" id="1260738at2"/>
<comment type="caution">
    <text evidence="7">The sequence shown here is derived from an EMBL/GenBank/DDBJ whole genome shotgun (WGS) entry which is preliminary data.</text>
</comment>
<keyword evidence="8" id="KW-1185">Reference proteome</keyword>
<feature type="transmembrane region" description="Helical" evidence="5">
    <location>
        <begin position="95"/>
        <end position="115"/>
    </location>
</feature>
<name>A0A5C5YJB9_9BACT</name>
<accession>A0A5C5YJB9</accession>
<sequence>MTAIEKQSSFRRRARKFVEIDPRSLTAFRIAIGIVLLVDLIIRATSLEAHYTDIGVMPSTLVGGNYEGTWRWSLHLWSGSLGFAYLLFMVSGIAAVCLTIGFCAPIATIACWVLWASVQCRTPLLQNGGDDLLRMLLFWAMFLPLPSNGRFKLGTALIRYRTSSIASAALLLQVSLMYFMAGSWKLTGDWLHGNELHRIFCDGGYARPLAYALQSYPNLTSISGTAVVVAEHLLAFLLWIPPRYWRARCAVVAALALMHVGVELTLTVGLFSFVCWTALLLFLPTGFWDAFEKRMGRRWAIRRGKSESTEAYNADIATGVQPAPFRIGGLSRAVAAGVVLFSLLYVITWNLAARRVIGYDVIPPAARRVGELLSLQQSWRLFDYASNRDGWFIVLARQPDYRYADLLRDGVPADRETFSRPAFPYRRFPDHRWRKFYSNLVRDHYYAFREPLCRYLAFQWKREHGAQERIEAIELQYMQELNDPEDPDAYMQRFLYTLELNEA</sequence>
<evidence type="ECO:0000256" key="5">
    <source>
        <dbReference type="SAM" id="Phobius"/>
    </source>
</evidence>
<organism evidence="7 8">
    <name type="scientific">Allorhodopirellula solitaria</name>
    <dbReference type="NCBI Taxonomy" id="2527987"/>
    <lineage>
        <taxon>Bacteria</taxon>
        <taxon>Pseudomonadati</taxon>
        <taxon>Planctomycetota</taxon>
        <taxon>Planctomycetia</taxon>
        <taxon>Pirellulales</taxon>
        <taxon>Pirellulaceae</taxon>
        <taxon>Allorhodopirellula</taxon>
    </lineage>
</organism>
<evidence type="ECO:0000256" key="3">
    <source>
        <dbReference type="ARBA" id="ARBA00022989"/>
    </source>
</evidence>
<dbReference type="AlphaFoldDB" id="A0A5C5YJB9"/>
<dbReference type="EMBL" id="SJPK01000001">
    <property type="protein sequence ID" value="TWT74965.1"/>
    <property type="molecule type" value="Genomic_DNA"/>
</dbReference>
<dbReference type="GO" id="GO:0012505">
    <property type="term" value="C:endomembrane system"/>
    <property type="evidence" value="ECO:0007669"/>
    <property type="project" value="UniProtKB-SubCell"/>
</dbReference>
<dbReference type="Pfam" id="PF05090">
    <property type="entry name" value="HTTM"/>
    <property type="match status" value="1"/>
</dbReference>
<protein>
    <submittedName>
        <fullName evidence="7">Vitamin K-dependent gamma-carboxylase</fullName>
    </submittedName>
</protein>
<feature type="transmembrane region" description="Helical" evidence="5">
    <location>
        <begin position="333"/>
        <end position="352"/>
    </location>
</feature>
<feature type="transmembrane region" description="Helical" evidence="5">
    <location>
        <begin position="20"/>
        <end position="42"/>
    </location>
</feature>
<dbReference type="Proteomes" id="UP000318053">
    <property type="component" value="Unassembled WGS sequence"/>
</dbReference>
<feature type="domain" description="HTTM-like" evidence="6">
    <location>
        <begin position="17"/>
        <end position="287"/>
    </location>
</feature>
<dbReference type="PANTHER" id="PTHR39535">
    <property type="entry name" value="SPORULATION-DELAYING PROTEIN SDPB"/>
    <property type="match status" value="1"/>
</dbReference>
<dbReference type="PANTHER" id="PTHR39535:SF2">
    <property type="entry name" value="HTTM DOMAIN-CONTAINING PROTEIN"/>
    <property type="match status" value="1"/>
</dbReference>
<dbReference type="InterPro" id="IPR011020">
    <property type="entry name" value="HTTM-like"/>
</dbReference>
<evidence type="ECO:0000256" key="4">
    <source>
        <dbReference type="ARBA" id="ARBA00023136"/>
    </source>
</evidence>
<evidence type="ECO:0000313" key="8">
    <source>
        <dbReference type="Proteomes" id="UP000318053"/>
    </source>
</evidence>
<keyword evidence="4 5" id="KW-0472">Membrane</keyword>
<evidence type="ECO:0000256" key="2">
    <source>
        <dbReference type="ARBA" id="ARBA00022692"/>
    </source>
</evidence>
<evidence type="ECO:0000313" key="7">
    <source>
        <dbReference type="EMBL" id="TWT74965.1"/>
    </source>
</evidence>
<feature type="transmembrane region" description="Helical" evidence="5">
    <location>
        <begin position="268"/>
        <end position="288"/>
    </location>
</feature>